<feature type="compositionally biased region" description="Acidic residues" evidence="2">
    <location>
        <begin position="863"/>
        <end position="877"/>
    </location>
</feature>
<feature type="compositionally biased region" description="Polar residues" evidence="2">
    <location>
        <begin position="605"/>
        <end position="618"/>
    </location>
</feature>
<evidence type="ECO:0000256" key="2">
    <source>
        <dbReference type="SAM" id="MobiDB-lite"/>
    </source>
</evidence>
<feature type="region of interest" description="Disordered" evidence="2">
    <location>
        <begin position="863"/>
        <end position="926"/>
    </location>
</feature>
<dbReference type="GO" id="GO:0005634">
    <property type="term" value="C:nucleus"/>
    <property type="evidence" value="ECO:0007669"/>
    <property type="project" value="TreeGrafter"/>
</dbReference>
<dbReference type="PANTHER" id="PTHR12048:SF0">
    <property type="entry name" value="CCAAT_ENHANCER-BINDING PROTEIN ZETA"/>
    <property type="match status" value="1"/>
</dbReference>
<keyword evidence="5" id="KW-1185">Reference proteome</keyword>
<dbReference type="EMBL" id="VDLU01000002">
    <property type="protein sequence ID" value="TNJ28147.1"/>
    <property type="molecule type" value="Genomic_DNA"/>
</dbReference>
<reference evidence="4 5" key="1">
    <citation type="submission" date="2019-05" db="EMBL/GenBank/DDBJ databases">
        <title>The compact genome of Giardia muris reveals important steps in the evolution of intestinal protozoan parasites.</title>
        <authorList>
            <person name="Xu F."/>
            <person name="Jimenez-Gonzalez A."/>
            <person name="Einarsson E."/>
            <person name="Astvaldsson A."/>
            <person name="Peirasmaki D."/>
            <person name="Eckmann L."/>
            <person name="Andersson J.O."/>
            <person name="Svard S.G."/>
            <person name="Jerlstrom-Hultqvist J."/>
        </authorList>
    </citation>
    <scope>NUCLEOTIDE SEQUENCE [LARGE SCALE GENOMIC DNA]</scope>
    <source>
        <strain evidence="4 5">Roberts-Thomson</strain>
    </source>
</reference>
<sequence length="926" mass="104795">MISFPDGRTLCTTPWYRWFEGERRTSIVVVPQGGEQEFFARNYEDVCAHYKRLQRKEQSERRDQRWMDGMMENGTFKDRVAILLMQVRENPLISLSALQKLFEMGKDKKRHSADTSPALLEAFDVCLPTTRSLIPLMDRYSILRQGKDKLLLPENRAIWAAWYFEDSLLQLVYNFHQWNAERLGMDVQEWPRKQSIDNLFSLIPYPVITELAINYLIYKLGDTNASISSYSLDRLRAVILLTHPSSPQASLGIRREDQDVREKFSNLDPQTRVKILFYCVSESIAAVKNPNLQPRQLKMVISLISNVLLPFIKGTTDSEVKLLSDITDLFFSLIGKHLQAHTPATTDKPLRGKVTDKKKKKKDKQKMETPTQDENPILRHLLKGLSYSLKLADLSAIPELNNHLLTLKRLFHSGTMKIANLVANILLSISEHIQANTSEKLSKEMTQEVVTTTVISFYELLNRFYTASGASNGCSAPLLTNLSRCMRLTVGGVSLCKHTQAAFWKRSLQVSLTTPTGSFACTAFVMLGRATRANFLKGSINKNVSDVVSLSMPFFGPSYLTSAYRRIEKPKKEVSNKPRKPEAQEPAMKIVCTPIDTLNGQVSIITRQTSPTIPNNKKSSSEENQRGREQAKTDQFWPYQPETTNPAASYAANDELWELTLLQYHYHTGVRSAIKMMCNGAFPDYVQSEASEADGTNISYEFGSKAMLDFIMGSVEYCVGNKRCDLARVPPHLCLNGVMYSALDMLNIAKKKPARTMNSTTEDHNMTADEFLKAREAGTCQLSVKEQKKIIKNMTPEELDAFIIQDMKKEGLLDADYKFSEEDSEDLEDQSFNEETTQPPMRMRLQERPMGGSAFVDADDYFGEEEGEEVSDDDGILSDDVIASDSDPDSGGHHGETEFVTRAIPKRQGGALFDKMRAITQNSRRR</sequence>
<dbReference type="InterPro" id="IPR005612">
    <property type="entry name" value="CCAAT-binding_factor"/>
</dbReference>
<feature type="domain" description="CCAAT-binding factor" evidence="3">
    <location>
        <begin position="491"/>
        <end position="672"/>
    </location>
</feature>
<dbReference type="Proteomes" id="UP000315496">
    <property type="component" value="Chromosome 2"/>
</dbReference>
<name>A0A4Z1T4Y5_GIAMU</name>
<proteinExistence type="inferred from homology"/>
<gene>
    <name evidence="4" type="ORF">GMRT_15223</name>
</gene>
<evidence type="ECO:0000256" key="1">
    <source>
        <dbReference type="ARBA" id="ARBA00007797"/>
    </source>
</evidence>
<feature type="compositionally biased region" description="Basic and acidic residues" evidence="2">
    <location>
        <begin position="890"/>
        <end position="899"/>
    </location>
</feature>
<evidence type="ECO:0000313" key="4">
    <source>
        <dbReference type="EMBL" id="TNJ28147.1"/>
    </source>
</evidence>
<dbReference type="AlphaFoldDB" id="A0A4Z1T4Y5"/>
<dbReference type="VEuPathDB" id="GiardiaDB:GMRT_15223"/>
<evidence type="ECO:0000259" key="3">
    <source>
        <dbReference type="Pfam" id="PF03914"/>
    </source>
</evidence>
<dbReference type="PANTHER" id="PTHR12048">
    <property type="entry name" value="CCAAT-BINDING FACTOR-RELATED"/>
    <property type="match status" value="1"/>
</dbReference>
<comment type="caution">
    <text evidence="4">The sequence shown here is derived from an EMBL/GenBank/DDBJ whole genome shotgun (WGS) entry which is preliminary data.</text>
</comment>
<evidence type="ECO:0000313" key="5">
    <source>
        <dbReference type="Proteomes" id="UP000315496"/>
    </source>
</evidence>
<protein>
    <submittedName>
        <fullName evidence="4">CCAAT-box-binding transcription factor</fullName>
    </submittedName>
</protein>
<dbReference type="Pfam" id="PF03914">
    <property type="entry name" value="CBF"/>
    <property type="match status" value="1"/>
</dbReference>
<feature type="region of interest" description="Disordered" evidence="2">
    <location>
        <begin position="342"/>
        <end position="373"/>
    </location>
</feature>
<organism evidence="4 5">
    <name type="scientific">Giardia muris</name>
    <dbReference type="NCBI Taxonomy" id="5742"/>
    <lineage>
        <taxon>Eukaryota</taxon>
        <taxon>Metamonada</taxon>
        <taxon>Diplomonadida</taxon>
        <taxon>Hexamitidae</taxon>
        <taxon>Giardiinae</taxon>
        <taxon>Giardia</taxon>
    </lineage>
</organism>
<dbReference type="OrthoDB" id="10263597at2759"/>
<feature type="region of interest" description="Disordered" evidence="2">
    <location>
        <begin position="605"/>
        <end position="633"/>
    </location>
</feature>
<feature type="compositionally biased region" description="Basic and acidic residues" evidence="2">
    <location>
        <begin position="619"/>
        <end position="632"/>
    </location>
</feature>
<comment type="similarity">
    <text evidence="1">Belongs to the CBF/MAK21 family.</text>
</comment>
<dbReference type="InterPro" id="IPR040155">
    <property type="entry name" value="CEBPZ/Mak21-like"/>
</dbReference>
<accession>A0A4Z1T4Y5</accession>